<dbReference type="Proteomes" id="UP000199677">
    <property type="component" value="Unassembled WGS sequence"/>
</dbReference>
<evidence type="ECO:0000313" key="4">
    <source>
        <dbReference type="Proteomes" id="UP000199677"/>
    </source>
</evidence>
<dbReference type="InterPro" id="IPR051474">
    <property type="entry name" value="Anti-sigma-K/W_factor"/>
</dbReference>
<evidence type="ECO:0000259" key="2">
    <source>
        <dbReference type="Pfam" id="PF10099"/>
    </source>
</evidence>
<evidence type="ECO:0000256" key="1">
    <source>
        <dbReference type="SAM" id="MobiDB-lite"/>
    </source>
</evidence>
<sequence length="236" mass="26109">MPNQWDLSDPDDRHLAAGEYVLGVLDSDQKARFEALLAVSHDLRNDVEEWREYLHLFNEQLDPKTPPKEVWQRITQATGASPLRWWQRLGAWQTMATSFGVIAVALGLLWQQAERTQLPDGEAVFVVQDESRTPSWIISATQEGELIVQAVQPTQVGSEQTGELWLIADGTPISLGLLPEQGSHRLEPSADLRAQLFNADLAVSIEPQGGAPEGQPTGPIIDHGRLIPMRGSTLNL</sequence>
<reference evidence="4" key="1">
    <citation type="submission" date="2016-10" db="EMBL/GenBank/DDBJ databases">
        <authorList>
            <person name="Varghese N."/>
            <person name="Submissions S."/>
        </authorList>
    </citation>
    <scope>NUCLEOTIDE SEQUENCE [LARGE SCALE GENOMIC DNA]</scope>
    <source>
        <strain evidence="4">CGMCC 1.6494</strain>
    </source>
</reference>
<feature type="region of interest" description="Disordered" evidence="1">
    <location>
        <begin position="206"/>
        <end position="225"/>
    </location>
</feature>
<feature type="domain" description="Anti-sigma K factor RskA C-terminal" evidence="2">
    <location>
        <begin position="98"/>
        <end position="220"/>
    </location>
</feature>
<dbReference type="RefSeq" id="WP_089707029.1">
    <property type="nucleotide sequence ID" value="NZ_FNII01000010.1"/>
</dbReference>
<dbReference type="OrthoDB" id="5298046at2"/>
<dbReference type="AlphaFoldDB" id="A0A1H0FS10"/>
<dbReference type="PANTHER" id="PTHR37461">
    <property type="entry name" value="ANTI-SIGMA-K FACTOR RSKA"/>
    <property type="match status" value="1"/>
</dbReference>
<dbReference type="GO" id="GO:0006417">
    <property type="term" value="P:regulation of translation"/>
    <property type="evidence" value="ECO:0007669"/>
    <property type="project" value="TreeGrafter"/>
</dbReference>
<dbReference type="EMBL" id="FNII01000010">
    <property type="protein sequence ID" value="SDN97453.1"/>
    <property type="molecule type" value="Genomic_DNA"/>
</dbReference>
<dbReference type="Pfam" id="PF10099">
    <property type="entry name" value="RskA_C"/>
    <property type="match status" value="1"/>
</dbReference>
<evidence type="ECO:0000313" key="3">
    <source>
        <dbReference type="EMBL" id="SDN97453.1"/>
    </source>
</evidence>
<dbReference type="InterPro" id="IPR018764">
    <property type="entry name" value="RskA_C"/>
</dbReference>
<gene>
    <name evidence="3" type="ORF">SAMN04487951_110132</name>
</gene>
<dbReference type="STRING" id="416873.SAMN04487951_110132"/>
<organism evidence="3 4">
    <name type="scientific">Vreelandella arcis</name>
    <dbReference type="NCBI Taxonomy" id="416873"/>
    <lineage>
        <taxon>Bacteria</taxon>
        <taxon>Pseudomonadati</taxon>
        <taxon>Pseudomonadota</taxon>
        <taxon>Gammaproteobacteria</taxon>
        <taxon>Oceanospirillales</taxon>
        <taxon>Halomonadaceae</taxon>
        <taxon>Vreelandella</taxon>
    </lineage>
</organism>
<name>A0A1H0FS10_9GAMM</name>
<dbReference type="GO" id="GO:0005886">
    <property type="term" value="C:plasma membrane"/>
    <property type="evidence" value="ECO:0007669"/>
    <property type="project" value="InterPro"/>
</dbReference>
<dbReference type="GO" id="GO:0016989">
    <property type="term" value="F:sigma factor antagonist activity"/>
    <property type="evidence" value="ECO:0007669"/>
    <property type="project" value="TreeGrafter"/>
</dbReference>
<keyword evidence="4" id="KW-1185">Reference proteome</keyword>
<dbReference type="PANTHER" id="PTHR37461:SF1">
    <property type="entry name" value="ANTI-SIGMA-K FACTOR RSKA"/>
    <property type="match status" value="1"/>
</dbReference>
<accession>A0A1H0FS10</accession>
<protein>
    <submittedName>
        <fullName evidence="3">Anti-sigma-K factor RskA</fullName>
    </submittedName>
</protein>
<proteinExistence type="predicted"/>